<evidence type="ECO:0000256" key="3">
    <source>
        <dbReference type="ARBA" id="ARBA00022989"/>
    </source>
</evidence>
<dbReference type="InterPro" id="IPR047662">
    <property type="entry name" value="SemiSWEET"/>
</dbReference>
<dbReference type="GO" id="GO:0016020">
    <property type="term" value="C:membrane"/>
    <property type="evidence" value="ECO:0007669"/>
    <property type="project" value="UniProtKB-SubCell"/>
</dbReference>
<evidence type="ECO:0000256" key="1">
    <source>
        <dbReference type="ARBA" id="ARBA00004141"/>
    </source>
</evidence>
<dbReference type="AlphaFoldDB" id="A0AAE3KQK4"/>
<sequence length="83" mass="9358">MLGLLAGTLTTFSFLPQVIKTWKTKSTKDISLGMFVTFCAGVFFWLVYGILINDIPVIVTNFVTLILASSILWMKLKYKPSKH</sequence>
<dbReference type="SMART" id="SM00679">
    <property type="entry name" value="CTNS"/>
    <property type="match status" value="1"/>
</dbReference>
<feature type="transmembrane region" description="Helical" evidence="5">
    <location>
        <begin position="55"/>
        <end position="74"/>
    </location>
</feature>
<keyword evidence="3 5" id="KW-1133">Transmembrane helix</keyword>
<protein>
    <submittedName>
        <fullName evidence="6">SemiSWEET transporter</fullName>
    </submittedName>
</protein>
<dbReference type="Gene3D" id="1.20.1280.290">
    <property type="match status" value="1"/>
</dbReference>
<comment type="subcellular location">
    <subcellularLocation>
        <location evidence="1">Membrane</location>
        <topology evidence="1">Multi-pass membrane protein</topology>
    </subcellularLocation>
</comment>
<dbReference type="NCBIfam" id="NF037968">
    <property type="entry name" value="SemiSWEET_2"/>
    <property type="match status" value="1"/>
</dbReference>
<evidence type="ECO:0000256" key="4">
    <source>
        <dbReference type="ARBA" id="ARBA00023136"/>
    </source>
</evidence>
<dbReference type="GO" id="GO:0051119">
    <property type="term" value="F:sugar transmembrane transporter activity"/>
    <property type="evidence" value="ECO:0007669"/>
    <property type="project" value="InterPro"/>
</dbReference>
<reference evidence="6" key="1">
    <citation type="submission" date="2022-06" db="EMBL/GenBank/DDBJ databases">
        <title>New cyanobacteria of genus Symplocastrum in benthos of Lake Baikal.</title>
        <authorList>
            <person name="Sorokovikova E."/>
            <person name="Tikhonova I."/>
            <person name="Krasnopeev A."/>
            <person name="Evseev P."/>
            <person name="Gladkikh A."/>
            <person name="Belykh O."/>
        </authorList>
    </citation>
    <scope>NUCLEOTIDE SEQUENCE</scope>
    <source>
        <strain evidence="6">BBK-W-15</strain>
    </source>
</reference>
<name>A0AAE3KQK4_9CYAN</name>
<dbReference type="Proteomes" id="UP001204953">
    <property type="component" value="Unassembled WGS sequence"/>
</dbReference>
<gene>
    <name evidence="6" type="ORF">NJ959_29575</name>
</gene>
<keyword evidence="2 5" id="KW-0812">Transmembrane</keyword>
<evidence type="ECO:0000256" key="2">
    <source>
        <dbReference type="ARBA" id="ARBA00022692"/>
    </source>
</evidence>
<feature type="transmembrane region" description="Helical" evidence="5">
    <location>
        <begin position="30"/>
        <end position="48"/>
    </location>
</feature>
<comment type="caution">
    <text evidence="6">The sequence shown here is derived from an EMBL/GenBank/DDBJ whole genome shotgun (WGS) entry which is preliminary data.</text>
</comment>
<keyword evidence="4 5" id="KW-0472">Membrane</keyword>
<dbReference type="EMBL" id="JAMZMM010000672">
    <property type="protein sequence ID" value="MCP2732585.1"/>
    <property type="molecule type" value="Genomic_DNA"/>
</dbReference>
<evidence type="ECO:0000313" key="7">
    <source>
        <dbReference type="Proteomes" id="UP001204953"/>
    </source>
</evidence>
<evidence type="ECO:0000256" key="5">
    <source>
        <dbReference type="SAM" id="Phobius"/>
    </source>
</evidence>
<dbReference type="Pfam" id="PF04193">
    <property type="entry name" value="PQ-loop"/>
    <property type="match status" value="1"/>
</dbReference>
<proteinExistence type="predicted"/>
<organism evidence="6 7">
    <name type="scientific">Limnofasciculus baicalensis BBK-W-15</name>
    <dbReference type="NCBI Taxonomy" id="2699891"/>
    <lineage>
        <taxon>Bacteria</taxon>
        <taxon>Bacillati</taxon>
        <taxon>Cyanobacteriota</taxon>
        <taxon>Cyanophyceae</taxon>
        <taxon>Coleofasciculales</taxon>
        <taxon>Coleofasciculaceae</taxon>
        <taxon>Limnofasciculus</taxon>
        <taxon>Limnofasciculus baicalensis</taxon>
    </lineage>
</organism>
<dbReference type="InterPro" id="IPR006603">
    <property type="entry name" value="PQ-loop_rpt"/>
</dbReference>
<accession>A0AAE3KQK4</accession>
<keyword evidence="7" id="KW-1185">Reference proteome</keyword>
<evidence type="ECO:0000313" key="6">
    <source>
        <dbReference type="EMBL" id="MCP2732585.1"/>
    </source>
</evidence>